<gene>
    <name evidence="1" type="ORF">PG994_006791</name>
</gene>
<name>A0ABR1VIY2_9PEZI</name>
<dbReference type="EMBL" id="JAQQWL010000006">
    <property type="protein sequence ID" value="KAK8070175.1"/>
    <property type="molecule type" value="Genomic_DNA"/>
</dbReference>
<organism evidence="1 2">
    <name type="scientific">Apiospora phragmitis</name>
    <dbReference type="NCBI Taxonomy" id="2905665"/>
    <lineage>
        <taxon>Eukaryota</taxon>
        <taxon>Fungi</taxon>
        <taxon>Dikarya</taxon>
        <taxon>Ascomycota</taxon>
        <taxon>Pezizomycotina</taxon>
        <taxon>Sordariomycetes</taxon>
        <taxon>Xylariomycetidae</taxon>
        <taxon>Amphisphaeriales</taxon>
        <taxon>Apiosporaceae</taxon>
        <taxon>Apiospora</taxon>
    </lineage>
</organism>
<dbReference type="Proteomes" id="UP001480595">
    <property type="component" value="Unassembled WGS sequence"/>
</dbReference>
<dbReference type="GeneID" id="92091263"/>
<comment type="caution">
    <text evidence="1">The sequence shown here is derived from an EMBL/GenBank/DDBJ whole genome shotgun (WGS) entry which is preliminary data.</text>
</comment>
<dbReference type="RefSeq" id="XP_066717469.1">
    <property type="nucleotide sequence ID" value="XM_066858200.1"/>
</dbReference>
<protein>
    <submittedName>
        <fullName evidence="1">Uncharacterized protein</fullName>
    </submittedName>
</protein>
<reference evidence="1 2" key="1">
    <citation type="submission" date="2023-01" db="EMBL/GenBank/DDBJ databases">
        <title>Analysis of 21 Apiospora genomes using comparative genomics revels a genus with tremendous synthesis potential of carbohydrate active enzymes and secondary metabolites.</title>
        <authorList>
            <person name="Sorensen T."/>
        </authorList>
    </citation>
    <scope>NUCLEOTIDE SEQUENCE [LARGE SCALE GENOMIC DNA]</scope>
    <source>
        <strain evidence="1 2">CBS 135458</strain>
    </source>
</reference>
<proteinExistence type="predicted"/>
<keyword evidence="2" id="KW-1185">Reference proteome</keyword>
<evidence type="ECO:0000313" key="2">
    <source>
        <dbReference type="Proteomes" id="UP001480595"/>
    </source>
</evidence>
<sequence length="211" mass="23473">MASCLPLNVFHRKPRPGYRAIADSPRYTSDSGHDDFRPFSDCTQRTLGTHGREPTNDLAFATVVYHIQAFPPASGERECNVLHNCDYIDTNERCVALPKPIPSFLVNLIVQDPTLQARTGQRASTLLSPCWKRLEDVVRDFTYVMEDPTTGKLVEARPGSSYQANIVVPQGMSSRLTKSADRDWSSILSEYATQGSGVKIEILVERGPDCI</sequence>
<evidence type="ECO:0000313" key="1">
    <source>
        <dbReference type="EMBL" id="KAK8070175.1"/>
    </source>
</evidence>
<accession>A0ABR1VIY2</accession>